<evidence type="ECO:0000313" key="9">
    <source>
        <dbReference type="EMBL" id="KAK4827297.1"/>
    </source>
</evidence>
<dbReference type="PANTHER" id="PTHR22776">
    <property type="entry name" value="MARVEL-CONTAINING POTENTIAL LIPID RAFT-ASSOCIATED PROTEIN"/>
    <property type="match status" value="1"/>
</dbReference>
<dbReference type="PROSITE" id="PS51225">
    <property type="entry name" value="MARVEL"/>
    <property type="match status" value="1"/>
</dbReference>
<dbReference type="Proteomes" id="UP001333110">
    <property type="component" value="Unassembled WGS sequence"/>
</dbReference>
<keyword evidence="4 5" id="KW-0472">Membrane</keyword>
<evidence type="ECO:0000256" key="1">
    <source>
        <dbReference type="ARBA" id="ARBA00004141"/>
    </source>
</evidence>
<feature type="region of interest" description="Disordered" evidence="6">
    <location>
        <begin position="1"/>
        <end position="122"/>
    </location>
</feature>
<keyword evidence="3 7" id="KW-1133">Transmembrane helix</keyword>
<evidence type="ECO:0000256" key="4">
    <source>
        <dbReference type="ARBA" id="ARBA00023136"/>
    </source>
</evidence>
<dbReference type="PRINTS" id="PR01884">
    <property type="entry name" value="MALPROTEIN"/>
</dbReference>
<keyword evidence="10" id="KW-1185">Reference proteome</keyword>
<comment type="subcellular location">
    <subcellularLocation>
        <location evidence="1">Membrane</location>
        <topology evidence="1">Multi-pass membrane protein</topology>
    </subcellularLocation>
</comment>
<comment type="caution">
    <text evidence="9">The sequence shown here is derived from an EMBL/GenBank/DDBJ whole genome shotgun (WGS) entry which is preliminary data.</text>
</comment>
<accession>A0AAN7S3P5</accession>
<name>A0AAN7S3P5_MYCAM</name>
<dbReference type="InterPro" id="IPR008253">
    <property type="entry name" value="Marvel"/>
</dbReference>
<organism evidence="9 10">
    <name type="scientific">Mycteria americana</name>
    <name type="common">Wood stork</name>
    <dbReference type="NCBI Taxonomy" id="33587"/>
    <lineage>
        <taxon>Eukaryota</taxon>
        <taxon>Metazoa</taxon>
        <taxon>Chordata</taxon>
        <taxon>Craniata</taxon>
        <taxon>Vertebrata</taxon>
        <taxon>Euteleostomi</taxon>
        <taxon>Archelosauria</taxon>
        <taxon>Archosauria</taxon>
        <taxon>Dinosauria</taxon>
        <taxon>Saurischia</taxon>
        <taxon>Theropoda</taxon>
        <taxon>Coelurosauria</taxon>
        <taxon>Aves</taxon>
        <taxon>Neognathae</taxon>
        <taxon>Neoaves</taxon>
        <taxon>Aequornithes</taxon>
        <taxon>Ciconiiformes</taxon>
        <taxon>Ciconiidae</taxon>
        <taxon>Mycteria</taxon>
    </lineage>
</organism>
<feature type="transmembrane region" description="Helical" evidence="7">
    <location>
        <begin position="335"/>
        <end position="353"/>
    </location>
</feature>
<dbReference type="InterPro" id="IPR013295">
    <property type="entry name" value="MAL"/>
</dbReference>
<dbReference type="GO" id="GO:0019911">
    <property type="term" value="F:structural constituent of myelin sheath"/>
    <property type="evidence" value="ECO:0007669"/>
    <property type="project" value="TreeGrafter"/>
</dbReference>
<dbReference type="InterPro" id="IPR050578">
    <property type="entry name" value="MARVEL-CKLF_proteins"/>
</dbReference>
<reference evidence="9 10" key="1">
    <citation type="journal article" date="2023" name="J. Hered.">
        <title>Chromosome-level genome of the wood stork (Mycteria americana) provides insight into avian chromosome evolution.</title>
        <authorList>
            <person name="Flamio R. Jr."/>
            <person name="Ramstad K.M."/>
        </authorList>
    </citation>
    <scope>NUCLEOTIDE SEQUENCE [LARGE SCALE GENOMIC DNA]</scope>
    <source>
        <strain evidence="9">JAX WOST 10</strain>
    </source>
</reference>
<evidence type="ECO:0000256" key="6">
    <source>
        <dbReference type="SAM" id="MobiDB-lite"/>
    </source>
</evidence>
<feature type="compositionally biased region" description="Basic and acidic residues" evidence="6">
    <location>
        <begin position="296"/>
        <end position="308"/>
    </location>
</feature>
<proteinExistence type="predicted"/>
<dbReference type="AlphaFoldDB" id="A0AAN7S3P5"/>
<feature type="compositionally biased region" description="Low complexity" evidence="6">
    <location>
        <begin position="64"/>
        <end position="74"/>
    </location>
</feature>
<dbReference type="GO" id="GO:0016020">
    <property type="term" value="C:membrane"/>
    <property type="evidence" value="ECO:0007669"/>
    <property type="project" value="UniProtKB-SubCell"/>
</dbReference>
<dbReference type="PANTHER" id="PTHR22776:SF42">
    <property type="entry name" value="PROTEIN MAL2"/>
    <property type="match status" value="1"/>
</dbReference>
<evidence type="ECO:0000259" key="8">
    <source>
        <dbReference type="PROSITE" id="PS51225"/>
    </source>
</evidence>
<feature type="region of interest" description="Disordered" evidence="6">
    <location>
        <begin position="293"/>
        <end position="313"/>
    </location>
</feature>
<feature type="domain" description="MARVEL" evidence="8">
    <location>
        <begin position="329"/>
        <end position="474"/>
    </location>
</feature>
<feature type="transmembrane region" description="Helical" evidence="7">
    <location>
        <begin position="401"/>
        <end position="424"/>
    </location>
</feature>
<sequence length="475" mass="51232">MPTRTAAVSVQGGPGARTGVVKRGKSGPRHPGDVRPGPGKARRGQAAGRARRWGGQEGGGWGGAQRLARTCSLLPPSPSLPPPPRPPGRGSAVPAALGSSSRRHSNMLPRGTSSMPPPPNPAAYFPPPRVTLPSGLEILRTYSGAVIFLEIVSAGGGRAATGLPALFPPLSAPPRLRAPPPADRCPAPVSFPRRRWCPEPGGTCLRPETAEQQPRVARAPHLPFCEWERCGRPRLRQRAAPGLPRSGLGAGVWDAGLCREGQRHPSPLPPACPACLLTSGRAVAAARRFPPALAGRQREARRDGKSRTESQTQKSTMESYTVFCLCACYGSCANSYKYVSFHLFGTIVWILVASTRVPLPLLQGWVMFVAVTAWFLSIVFLCVFLFGYANRIAVNWNQTDFLFHGATFVFYFGAFLLQAATTSLHHFPRKFNSTMQEKILADHEYNISIAASIFAFATAVCYGCSTALALRRWRL</sequence>
<protein>
    <recommendedName>
        <fullName evidence="8">MARVEL domain-containing protein</fullName>
    </recommendedName>
</protein>
<evidence type="ECO:0000313" key="10">
    <source>
        <dbReference type="Proteomes" id="UP001333110"/>
    </source>
</evidence>
<feature type="transmembrane region" description="Helical" evidence="7">
    <location>
        <begin position="445"/>
        <end position="470"/>
    </location>
</feature>
<dbReference type="Pfam" id="PF01284">
    <property type="entry name" value="MARVEL"/>
    <property type="match status" value="1"/>
</dbReference>
<keyword evidence="2 5" id="KW-0812">Transmembrane</keyword>
<gene>
    <name evidence="9" type="ORF">QYF61_016524</name>
</gene>
<evidence type="ECO:0000256" key="5">
    <source>
        <dbReference type="PROSITE-ProRule" id="PRU00581"/>
    </source>
</evidence>
<dbReference type="GO" id="GO:0042552">
    <property type="term" value="P:myelination"/>
    <property type="evidence" value="ECO:0007669"/>
    <property type="project" value="TreeGrafter"/>
</dbReference>
<feature type="transmembrane region" description="Helical" evidence="7">
    <location>
        <begin position="365"/>
        <end position="389"/>
    </location>
</feature>
<feature type="compositionally biased region" description="Pro residues" evidence="6">
    <location>
        <begin position="75"/>
        <end position="87"/>
    </location>
</feature>
<evidence type="ECO:0000256" key="2">
    <source>
        <dbReference type="ARBA" id="ARBA00022692"/>
    </source>
</evidence>
<evidence type="ECO:0000256" key="3">
    <source>
        <dbReference type="ARBA" id="ARBA00022989"/>
    </source>
</evidence>
<dbReference type="EMBL" id="JAUNZN010000002">
    <property type="protein sequence ID" value="KAK4827297.1"/>
    <property type="molecule type" value="Genomic_DNA"/>
</dbReference>
<feature type="compositionally biased region" description="Low complexity" evidence="6">
    <location>
        <begin position="35"/>
        <end position="48"/>
    </location>
</feature>
<evidence type="ECO:0000256" key="7">
    <source>
        <dbReference type="SAM" id="Phobius"/>
    </source>
</evidence>